<feature type="transmembrane region" description="Helical" evidence="1">
    <location>
        <begin position="12"/>
        <end position="30"/>
    </location>
</feature>
<keyword evidence="3" id="KW-1185">Reference proteome</keyword>
<gene>
    <name evidence="2" type="ORF">AMTR_s00027p00235610</name>
</gene>
<accession>W1PSZ2</accession>
<sequence>MPVEPPISSFLSFAYMIWIGIVDVMITICVHTTVRVVGDMTWAVEWSETNDPNGVVNTATGLLQVKL</sequence>
<dbReference type="HOGENOM" id="CLU_2815799_0_0_1"/>
<dbReference type="EMBL" id="KI392798">
    <property type="protein sequence ID" value="ERN10821.1"/>
    <property type="molecule type" value="Genomic_DNA"/>
</dbReference>
<name>W1PSZ2_AMBTC</name>
<keyword evidence="1" id="KW-0472">Membrane</keyword>
<evidence type="ECO:0000313" key="3">
    <source>
        <dbReference type="Proteomes" id="UP000017836"/>
    </source>
</evidence>
<protein>
    <submittedName>
        <fullName evidence="2">Uncharacterized protein</fullName>
    </submittedName>
</protein>
<keyword evidence="1" id="KW-0812">Transmembrane</keyword>
<evidence type="ECO:0000256" key="1">
    <source>
        <dbReference type="SAM" id="Phobius"/>
    </source>
</evidence>
<dbReference type="Gramene" id="ERN10821">
    <property type="protein sequence ID" value="ERN10821"/>
    <property type="gene ID" value="AMTR_s00027p00235610"/>
</dbReference>
<dbReference type="AlphaFoldDB" id="W1PSZ2"/>
<dbReference type="Proteomes" id="UP000017836">
    <property type="component" value="Unassembled WGS sequence"/>
</dbReference>
<proteinExistence type="predicted"/>
<keyword evidence="1" id="KW-1133">Transmembrane helix</keyword>
<reference evidence="3" key="1">
    <citation type="journal article" date="2013" name="Science">
        <title>The Amborella genome and the evolution of flowering plants.</title>
        <authorList>
            <consortium name="Amborella Genome Project"/>
        </authorList>
    </citation>
    <scope>NUCLEOTIDE SEQUENCE [LARGE SCALE GENOMIC DNA]</scope>
</reference>
<organism evidence="2 3">
    <name type="scientific">Amborella trichopoda</name>
    <dbReference type="NCBI Taxonomy" id="13333"/>
    <lineage>
        <taxon>Eukaryota</taxon>
        <taxon>Viridiplantae</taxon>
        <taxon>Streptophyta</taxon>
        <taxon>Embryophyta</taxon>
        <taxon>Tracheophyta</taxon>
        <taxon>Spermatophyta</taxon>
        <taxon>Magnoliopsida</taxon>
        <taxon>Amborellales</taxon>
        <taxon>Amborellaceae</taxon>
        <taxon>Amborella</taxon>
    </lineage>
</organism>
<evidence type="ECO:0000313" key="2">
    <source>
        <dbReference type="EMBL" id="ERN10821.1"/>
    </source>
</evidence>